<feature type="compositionally biased region" description="Basic and acidic residues" evidence="5">
    <location>
        <begin position="18"/>
        <end position="37"/>
    </location>
</feature>
<dbReference type="InterPro" id="IPR025991">
    <property type="entry name" value="Chemoreceptor_zinc-bind_dom"/>
</dbReference>
<dbReference type="Gene3D" id="1.10.287.950">
    <property type="entry name" value="Methyl-accepting chemotaxis protein"/>
    <property type="match status" value="1"/>
</dbReference>
<name>A0ABR9ZVY9_9FIRM</name>
<evidence type="ECO:0000256" key="3">
    <source>
        <dbReference type="PROSITE-ProRule" id="PRU00284"/>
    </source>
</evidence>
<organism evidence="7 8">
    <name type="scientific">Fusibacter ferrireducens</name>
    <dbReference type="NCBI Taxonomy" id="2785058"/>
    <lineage>
        <taxon>Bacteria</taxon>
        <taxon>Bacillati</taxon>
        <taxon>Bacillota</taxon>
        <taxon>Clostridia</taxon>
        <taxon>Eubacteriales</taxon>
        <taxon>Eubacteriales Family XII. Incertae Sedis</taxon>
        <taxon>Fusibacter</taxon>
    </lineage>
</organism>
<dbReference type="SUPFAM" id="SSF58104">
    <property type="entry name" value="Methyl-accepting chemotaxis protein (MCP) signaling domain"/>
    <property type="match status" value="1"/>
</dbReference>
<keyword evidence="1 3" id="KW-0807">Transducer</keyword>
<evidence type="ECO:0000256" key="4">
    <source>
        <dbReference type="SAM" id="Coils"/>
    </source>
</evidence>
<protein>
    <submittedName>
        <fullName evidence="7">CZB domain-containing protein</fullName>
    </submittedName>
</protein>
<comment type="similarity">
    <text evidence="2">Belongs to the methyl-accepting chemotaxis (MCP) protein family.</text>
</comment>
<dbReference type="InterPro" id="IPR004089">
    <property type="entry name" value="MCPsignal_dom"/>
</dbReference>
<reference evidence="7 8" key="1">
    <citation type="submission" date="2020-11" db="EMBL/GenBank/DDBJ databases">
        <title>Fusibacter basophilias sp. nov.</title>
        <authorList>
            <person name="Qiu D."/>
        </authorList>
    </citation>
    <scope>NUCLEOTIDE SEQUENCE [LARGE SCALE GENOMIC DNA]</scope>
    <source>
        <strain evidence="7 8">Q10-2</strain>
    </source>
</reference>
<comment type="caution">
    <text evidence="7">The sequence shown here is derived from an EMBL/GenBank/DDBJ whole genome shotgun (WGS) entry which is preliminary data.</text>
</comment>
<evidence type="ECO:0000259" key="6">
    <source>
        <dbReference type="PROSITE" id="PS50111"/>
    </source>
</evidence>
<feature type="region of interest" description="Disordered" evidence="5">
    <location>
        <begin position="1"/>
        <end position="37"/>
    </location>
</feature>
<dbReference type="PRINTS" id="PR00260">
    <property type="entry name" value="CHEMTRNSDUCR"/>
</dbReference>
<dbReference type="PROSITE" id="PS50111">
    <property type="entry name" value="CHEMOTAXIS_TRANSDUC_2"/>
    <property type="match status" value="1"/>
</dbReference>
<dbReference type="RefSeq" id="WP_194702399.1">
    <property type="nucleotide sequence ID" value="NZ_JADKNH010000008.1"/>
</dbReference>
<evidence type="ECO:0000256" key="2">
    <source>
        <dbReference type="ARBA" id="ARBA00029447"/>
    </source>
</evidence>
<dbReference type="Pfam" id="PF00015">
    <property type="entry name" value="MCPsignal"/>
    <property type="match status" value="1"/>
</dbReference>
<dbReference type="Proteomes" id="UP000614200">
    <property type="component" value="Unassembled WGS sequence"/>
</dbReference>
<keyword evidence="4" id="KW-0175">Coiled coil</keyword>
<dbReference type="EMBL" id="JADKNH010000008">
    <property type="protein sequence ID" value="MBF4694156.1"/>
    <property type="molecule type" value="Genomic_DNA"/>
</dbReference>
<sequence>MLFKRKKMEAVHQVESTEQGKEDQTLEKEDQTLEKEDNGNAKMVELLKQVNSLLKYVTEQDYVKNMLMDVNKQTEMIENISANSEEMTATIEDISSFVQSSNESTAQSIDVANHSIQMITEAFEQIEVTFEASQKVKLTMGKLNDEAQKINSMVGIIKGVADQTNLLALNASIEAARAGEYGRGFAVVADEIKKLAESTKEQVDFIREIVDALSNEIDNTDQALEVSNQAFEKGKAQMSKAVSGLGNMKQGLSGISETFMEISGNIEEQTAASEEMSSAVMVVNDKAKVIHGETNKTGLAFNAVSKIINDIRMEILNNTSTLDMKTQIEICISDHLIWKWRVYNMILGYESIEESEVGTHHTCRLGKWCDTTEFKDGGIKKVVSEMEQPHASLHELAKKAIRAYNSGDVSGAESTLEMMDQVSKEVVDCLNQMKKISRSKKGKPRKSDV</sequence>
<dbReference type="PANTHER" id="PTHR32089:SF112">
    <property type="entry name" value="LYSOZYME-LIKE PROTEIN-RELATED"/>
    <property type="match status" value="1"/>
</dbReference>
<feature type="coiled-coil region" evidence="4">
    <location>
        <begin position="196"/>
        <end position="230"/>
    </location>
</feature>
<feature type="domain" description="Methyl-accepting transducer" evidence="6">
    <location>
        <begin position="71"/>
        <end position="284"/>
    </location>
</feature>
<dbReference type="Pfam" id="PF13682">
    <property type="entry name" value="CZB"/>
    <property type="match status" value="1"/>
</dbReference>
<dbReference type="PANTHER" id="PTHR32089">
    <property type="entry name" value="METHYL-ACCEPTING CHEMOTAXIS PROTEIN MCPB"/>
    <property type="match status" value="1"/>
</dbReference>
<dbReference type="Gene3D" id="1.20.120.30">
    <property type="entry name" value="Aspartate receptor, ligand-binding domain"/>
    <property type="match status" value="1"/>
</dbReference>
<evidence type="ECO:0000256" key="5">
    <source>
        <dbReference type="SAM" id="MobiDB-lite"/>
    </source>
</evidence>
<evidence type="ECO:0000313" key="7">
    <source>
        <dbReference type="EMBL" id="MBF4694156.1"/>
    </source>
</evidence>
<accession>A0ABR9ZVY9</accession>
<keyword evidence="8" id="KW-1185">Reference proteome</keyword>
<proteinExistence type="inferred from homology"/>
<dbReference type="SMART" id="SM00283">
    <property type="entry name" value="MA"/>
    <property type="match status" value="1"/>
</dbReference>
<gene>
    <name evidence="7" type="ORF">ISU02_13625</name>
</gene>
<evidence type="ECO:0000313" key="8">
    <source>
        <dbReference type="Proteomes" id="UP000614200"/>
    </source>
</evidence>
<dbReference type="InterPro" id="IPR004090">
    <property type="entry name" value="Chemotax_Me-accpt_rcpt"/>
</dbReference>
<evidence type="ECO:0000256" key="1">
    <source>
        <dbReference type="ARBA" id="ARBA00023224"/>
    </source>
</evidence>